<organism evidence="7 8">
    <name type="scientific">Cephus cinctus</name>
    <name type="common">Wheat stem sawfly</name>
    <dbReference type="NCBI Taxonomy" id="211228"/>
    <lineage>
        <taxon>Eukaryota</taxon>
        <taxon>Metazoa</taxon>
        <taxon>Ecdysozoa</taxon>
        <taxon>Arthropoda</taxon>
        <taxon>Hexapoda</taxon>
        <taxon>Insecta</taxon>
        <taxon>Pterygota</taxon>
        <taxon>Neoptera</taxon>
        <taxon>Endopterygota</taxon>
        <taxon>Hymenoptera</taxon>
        <taxon>Cephoidea</taxon>
        <taxon>Cephidae</taxon>
        <taxon>Cephus</taxon>
    </lineage>
</organism>
<dbReference type="InterPro" id="IPR056290">
    <property type="entry name" value="CEPT76/DRC7_peptidase-like_dom"/>
</dbReference>
<evidence type="ECO:0000256" key="3">
    <source>
        <dbReference type="ARBA" id="ARBA00023212"/>
    </source>
</evidence>
<sequence length="681" mass="80672">MPEKLKSPTSLMNNQRGNSFECATLLVSLLLGQGYNAFVVSGYASREQVYCDLTKRPCPYLPKPAEHVPLPPIGDTSRYKLKSPPDLRSQFLLELEEREQKKIQDHLRCQEEERQRMISELERPLPDEYWGFRIHAWVVILPERGGARDQEVLEPFFIEPSTGESYSPTVHETNLLYLGIESIWNDCNYWVNMQQCTEGCAKINWNLKKVELWEHLLPGEPWTLRDIEENEADEDINIQQDKHLDMPVSYVERIDVHSLDFERRFPNGRKCMFYKKTKVELYAPYVQMDGLIQRVTLYDDYEYMNPISIFEKFSQRADYLIESKKELDTDLVVDSYKRGRPDACKEHRYFANGNNAVDQERTLEFYDNVRLDGLSRIEMQLSFLEQTYIGRDDLLYCWRVDYSTESKNFSAYDIHYREVMKITEWYHRDESIPASKNIAIKEFAAKDNEIRLQYHYEKDHGTAATRTFIKPSMADRGDRLIFNPEMTQAYNEEERSLAHVREAELEIWTFLKTRAAEYLLPKLQVSVFDRNRNQEAKAGMFAREEMLRAQGQREVNDEIDYLGPYLARIGNPTHLTKAQAMNIKQECLSDLKQLYVDRANHILQLFEKCNQKLERRHSWFTKTEGLTREEEERFFMEAEEMNFMLHALNVRLSRYRTLAPDRYEMILQTIEKDPRLAVLYQ</sequence>
<dbReference type="GO" id="GO:0005856">
    <property type="term" value="C:cytoskeleton"/>
    <property type="evidence" value="ECO:0007669"/>
    <property type="project" value="UniProtKB-SubCell"/>
</dbReference>
<dbReference type="Pfam" id="PF24656">
    <property type="entry name" value="CEPT76_peptidase"/>
    <property type="match status" value="1"/>
</dbReference>
<evidence type="ECO:0000256" key="1">
    <source>
        <dbReference type="ARBA" id="ARBA00004245"/>
    </source>
</evidence>
<evidence type="ECO:0000313" key="8">
    <source>
        <dbReference type="RefSeq" id="XP_024935966.1"/>
    </source>
</evidence>
<evidence type="ECO:0000259" key="6">
    <source>
        <dbReference type="Pfam" id="PF24671"/>
    </source>
</evidence>
<dbReference type="Pfam" id="PF24671">
    <property type="entry name" value="DRC7_C"/>
    <property type="match status" value="1"/>
</dbReference>
<name>A0AAJ7R7Z5_CEPCN</name>
<feature type="domain" description="Dynein regulatory complex subunit 7 MORN" evidence="5">
    <location>
        <begin position="266"/>
        <end position="491"/>
    </location>
</feature>
<dbReference type="Proteomes" id="UP000694920">
    <property type="component" value="Unplaced"/>
</dbReference>
<dbReference type="InterPro" id="IPR033551">
    <property type="entry name" value="DRC7/lobo"/>
</dbReference>
<dbReference type="PANTHER" id="PTHR35249:SF2">
    <property type="entry name" value="DYNEIN REGULATORY COMPLEX SUBUNIT 7"/>
    <property type="match status" value="1"/>
</dbReference>
<dbReference type="Pfam" id="PF24667">
    <property type="entry name" value="MORN_DRC7"/>
    <property type="match status" value="1"/>
</dbReference>
<keyword evidence="2" id="KW-0963">Cytoplasm</keyword>
<dbReference type="GO" id="GO:0031514">
    <property type="term" value="C:motile cilium"/>
    <property type="evidence" value="ECO:0007669"/>
    <property type="project" value="TreeGrafter"/>
</dbReference>
<keyword evidence="3" id="KW-0206">Cytoskeleton</keyword>
<dbReference type="GeneID" id="107262773"/>
<feature type="domain" description="Dynein regulatory complex subunit 7 C-terminal" evidence="6">
    <location>
        <begin position="574"/>
        <end position="680"/>
    </location>
</feature>
<dbReference type="PANTHER" id="PTHR35249">
    <property type="entry name" value="DYNEIN REGULATORY COMPLEX SUBUNIT 7"/>
    <property type="match status" value="1"/>
</dbReference>
<evidence type="ECO:0000256" key="2">
    <source>
        <dbReference type="ARBA" id="ARBA00022490"/>
    </source>
</evidence>
<dbReference type="AlphaFoldDB" id="A0AAJ7R7Z5"/>
<accession>A0AAJ7R7Z5</accession>
<gene>
    <name evidence="8" type="primary">LOC107262773</name>
</gene>
<comment type="subcellular location">
    <subcellularLocation>
        <location evidence="1">Cytoplasm</location>
        <location evidence="1">Cytoskeleton</location>
    </subcellularLocation>
</comment>
<dbReference type="InterPro" id="IPR056292">
    <property type="entry name" value="DRC7_C"/>
</dbReference>
<feature type="domain" description="CEP76/DRC7 peptidase-like" evidence="4">
    <location>
        <begin position="135"/>
        <end position="216"/>
    </location>
</feature>
<evidence type="ECO:0000313" key="7">
    <source>
        <dbReference type="Proteomes" id="UP000694920"/>
    </source>
</evidence>
<reference evidence="8" key="1">
    <citation type="submission" date="2025-08" db="UniProtKB">
        <authorList>
            <consortium name="RefSeq"/>
        </authorList>
    </citation>
    <scope>IDENTIFICATION</scope>
</reference>
<dbReference type="RefSeq" id="XP_024935966.1">
    <property type="nucleotide sequence ID" value="XM_025080198.1"/>
</dbReference>
<proteinExistence type="predicted"/>
<dbReference type="InterPro" id="IPR056291">
    <property type="entry name" value="MORN_DRC7"/>
</dbReference>
<keyword evidence="7" id="KW-1185">Reference proteome</keyword>
<protein>
    <submittedName>
        <fullName evidence="8">Dynein regulatory complex subunit 7 isoform X2</fullName>
    </submittedName>
</protein>
<dbReference type="GO" id="GO:0030317">
    <property type="term" value="P:flagellated sperm motility"/>
    <property type="evidence" value="ECO:0007669"/>
    <property type="project" value="TreeGrafter"/>
</dbReference>
<evidence type="ECO:0000259" key="4">
    <source>
        <dbReference type="Pfam" id="PF24656"/>
    </source>
</evidence>
<evidence type="ECO:0000259" key="5">
    <source>
        <dbReference type="Pfam" id="PF24667"/>
    </source>
</evidence>